<evidence type="ECO:0000313" key="3">
    <source>
        <dbReference type="Proteomes" id="UP000813463"/>
    </source>
</evidence>
<organism evidence="3 4">
    <name type="scientific">Spinacia oleracea</name>
    <name type="common">Spinach</name>
    <dbReference type="NCBI Taxonomy" id="3562"/>
    <lineage>
        <taxon>Eukaryota</taxon>
        <taxon>Viridiplantae</taxon>
        <taxon>Streptophyta</taxon>
        <taxon>Embryophyta</taxon>
        <taxon>Tracheophyta</taxon>
        <taxon>Spermatophyta</taxon>
        <taxon>Magnoliopsida</taxon>
        <taxon>eudicotyledons</taxon>
        <taxon>Gunneridae</taxon>
        <taxon>Pentapetalae</taxon>
        <taxon>Caryophyllales</taxon>
        <taxon>Chenopodiaceae</taxon>
        <taxon>Chenopodioideae</taxon>
        <taxon>Anserineae</taxon>
        <taxon>Spinacia</taxon>
    </lineage>
</organism>
<protein>
    <recommendedName>
        <fullName evidence="5">TolA protein</fullName>
    </recommendedName>
</protein>
<evidence type="ECO:0000256" key="1">
    <source>
        <dbReference type="SAM" id="Coils"/>
    </source>
</evidence>
<dbReference type="GeneID" id="130472102"/>
<evidence type="ECO:0000256" key="2">
    <source>
        <dbReference type="SAM" id="MobiDB-lite"/>
    </source>
</evidence>
<reference evidence="3" key="1">
    <citation type="journal article" date="2021" name="Nat. Commun.">
        <title>Genomic analyses provide insights into spinach domestication and the genetic basis of agronomic traits.</title>
        <authorList>
            <person name="Cai X."/>
            <person name="Sun X."/>
            <person name="Xu C."/>
            <person name="Sun H."/>
            <person name="Wang X."/>
            <person name="Ge C."/>
            <person name="Zhang Z."/>
            <person name="Wang Q."/>
            <person name="Fei Z."/>
            <person name="Jiao C."/>
            <person name="Wang Q."/>
        </authorList>
    </citation>
    <scope>NUCLEOTIDE SEQUENCE [LARGE SCALE GENOMIC DNA]</scope>
    <source>
        <strain evidence="3">cv. Varoflay</strain>
    </source>
</reference>
<sequence>MIELSRRWMESSFLPADVPRGPVPDPLGMTLFHFMKTFEHLALHSGSAYHEREIQAERQKKMVEDQLELDRLIAQTKSAGERLQKEIEDQKVLLKARDSQLKAKGDQLKAKDAQLEAKDKELAEKEKLIKEKTAEANSAAAKVTDLEKKLQDVTAERDNRISVKESQERGNARWRDGFCDARRFVQKVDPSLKWGEVMKAYKGGAHKFPSAEEAKELSELLAQKAREATDKKAASAQGKTVAAPGSSGTQTAAEGKSPGDVPMENPNVA</sequence>
<reference evidence="4" key="2">
    <citation type="submission" date="2025-08" db="UniProtKB">
        <authorList>
            <consortium name="RefSeq"/>
        </authorList>
    </citation>
    <scope>IDENTIFICATION</scope>
    <source>
        <tissue evidence="4">Leaf</tissue>
    </source>
</reference>
<dbReference type="RefSeq" id="XP_056698519.1">
    <property type="nucleotide sequence ID" value="XM_056842541.1"/>
</dbReference>
<proteinExistence type="predicted"/>
<feature type="region of interest" description="Disordered" evidence="2">
    <location>
        <begin position="226"/>
        <end position="269"/>
    </location>
</feature>
<dbReference type="Proteomes" id="UP000813463">
    <property type="component" value="Chromosome 4"/>
</dbReference>
<name>A0ABM3RSD0_SPIOL</name>
<feature type="coiled-coil region" evidence="1">
    <location>
        <begin position="108"/>
        <end position="156"/>
    </location>
</feature>
<keyword evidence="1" id="KW-0175">Coiled coil</keyword>
<evidence type="ECO:0008006" key="5">
    <source>
        <dbReference type="Google" id="ProtNLM"/>
    </source>
</evidence>
<evidence type="ECO:0000313" key="4">
    <source>
        <dbReference type="RefSeq" id="XP_056698519.1"/>
    </source>
</evidence>
<accession>A0ABM3RSD0</accession>
<keyword evidence="3" id="KW-1185">Reference proteome</keyword>
<gene>
    <name evidence="4" type="primary">LOC130472102</name>
</gene>